<sequence length="180" mass="20243">MSASPQEKLLAYAFRALSRRALTEAELRERLGRRAALLGEDAADHIGAVLARVQELGYQDDAQVAQSEGRRTGVGSFRIGQKLRQRGVSRELIEGALQERDPEAEVADAVRQLSRRWATFERKRPARQRLCVAGPPGLSQQRYSRRTRGSGRRQGRRGALILRPARLTLGQRFSRRSAAW</sequence>
<comment type="caution">
    <text evidence="8">The sequence shown here is derived from an EMBL/GenBank/DDBJ whole genome shotgun (WGS) entry which is preliminary data.</text>
</comment>
<comment type="similarity">
    <text evidence="2 5">Belongs to the RecX family.</text>
</comment>
<evidence type="ECO:0000256" key="6">
    <source>
        <dbReference type="SAM" id="MobiDB-lite"/>
    </source>
</evidence>
<evidence type="ECO:0000256" key="2">
    <source>
        <dbReference type="ARBA" id="ARBA00009695"/>
    </source>
</evidence>
<dbReference type="RefSeq" id="WP_380082207.1">
    <property type="nucleotide sequence ID" value="NZ_JBHSWD010000001.1"/>
</dbReference>
<evidence type="ECO:0000313" key="8">
    <source>
        <dbReference type="EMBL" id="MFC6591200.1"/>
    </source>
</evidence>
<reference evidence="9" key="1">
    <citation type="journal article" date="2019" name="Int. J. Syst. Evol. Microbiol.">
        <title>The Global Catalogue of Microorganisms (GCM) 10K type strain sequencing project: providing services to taxonomists for standard genome sequencing and annotation.</title>
        <authorList>
            <consortium name="The Broad Institute Genomics Platform"/>
            <consortium name="The Broad Institute Genome Sequencing Center for Infectious Disease"/>
            <person name="Wu L."/>
            <person name="Ma J."/>
        </authorList>
    </citation>
    <scope>NUCLEOTIDE SEQUENCE [LARGE SCALE GENOMIC DNA]</scope>
    <source>
        <strain evidence="9">CGMCC 1.15772</strain>
    </source>
</reference>
<evidence type="ECO:0000313" key="9">
    <source>
        <dbReference type="Proteomes" id="UP001596297"/>
    </source>
</evidence>
<keyword evidence="9" id="KW-1185">Reference proteome</keyword>
<name>A0ABW1YCR3_9DEIO</name>
<evidence type="ECO:0000256" key="4">
    <source>
        <dbReference type="ARBA" id="ARBA00022490"/>
    </source>
</evidence>
<feature type="region of interest" description="Disordered" evidence="6">
    <location>
        <begin position="132"/>
        <end position="160"/>
    </location>
</feature>
<dbReference type="HAMAP" id="MF_01114">
    <property type="entry name" value="RecX"/>
    <property type="match status" value="1"/>
</dbReference>
<accession>A0ABW1YCR3</accession>
<protein>
    <recommendedName>
        <fullName evidence="3 5">Regulatory protein RecX</fullName>
    </recommendedName>
</protein>
<feature type="domain" description="RecX second three-helical" evidence="7">
    <location>
        <begin position="67"/>
        <end position="97"/>
    </location>
</feature>
<feature type="compositionally biased region" description="Basic residues" evidence="6">
    <location>
        <begin position="143"/>
        <end position="156"/>
    </location>
</feature>
<evidence type="ECO:0000256" key="1">
    <source>
        <dbReference type="ARBA" id="ARBA00004496"/>
    </source>
</evidence>
<dbReference type="Proteomes" id="UP001596297">
    <property type="component" value="Unassembled WGS sequence"/>
</dbReference>
<evidence type="ECO:0000256" key="5">
    <source>
        <dbReference type="HAMAP-Rule" id="MF_01114"/>
    </source>
</evidence>
<gene>
    <name evidence="5" type="primary">recX</name>
    <name evidence="8" type="ORF">ACFP81_03585</name>
</gene>
<proteinExistence type="inferred from homology"/>
<evidence type="ECO:0000259" key="7">
    <source>
        <dbReference type="Pfam" id="PF02631"/>
    </source>
</evidence>
<comment type="subcellular location">
    <subcellularLocation>
        <location evidence="1 5">Cytoplasm</location>
    </subcellularLocation>
</comment>
<dbReference type="PANTHER" id="PTHR33602">
    <property type="entry name" value="REGULATORY PROTEIN RECX FAMILY PROTEIN"/>
    <property type="match status" value="1"/>
</dbReference>
<evidence type="ECO:0000256" key="3">
    <source>
        <dbReference type="ARBA" id="ARBA00018111"/>
    </source>
</evidence>
<dbReference type="InterPro" id="IPR053924">
    <property type="entry name" value="RecX_HTH_2nd"/>
</dbReference>
<dbReference type="Pfam" id="PF02631">
    <property type="entry name" value="RecX_HTH2"/>
    <property type="match status" value="1"/>
</dbReference>
<keyword evidence="4 5" id="KW-0963">Cytoplasm</keyword>
<dbReference type="EMBL" id="JBHSWD010000001">
    <property type="protein sequence ID" value="MFC6591200.1"/>
    <property type="molecule type" value="Genomic_DNA"/>
</dbReference>
<dbReference type="PANTHER" id="PTHR33602:SF1">
    <property type="entry name" value="REGULATORY PROTEIN RECX FAMILY PROTEIN"/>
    <property type="match status" value="1"/>
</dbReference>
<dbReference type="Gene3D" id="1.10.10.10">
    <property type="entry name" value="Winged helix-like DNA-binding domain superfamily/Winged helix DNA-binding domain"/>
    <property type="match status" value="2"/>
</dbReference>
<dbReference type="InterPro" id="IPR036388">
    <property type="entry name" value="WH-like_DNA-bd_sf"/>
</dbReference>
<comment type="function">
    <text evidence="5">Modulates RecA activity.</text>
</comment>
<organism evidence="8 9">
    <name type="scientific">Deinococcus lacus</name>
    <dbReference type="NCBI Taxonomy" id="392561"/>
    <lineage>
        <taxon>Bacteria</taxon>
        <taxon>Thermotogati</taxon>
        <taxon>Deinococcota</taxon>
        <taxon>Deinococci</taxon>
        <taxon>Deinococcales</taxon>
        <taxon>Deinococcaceae</taxon>
        <taxon>Deinococcus</taxon>
    </lineage>
</organism>
<dbReference type="InterPro" id="IPR003783">
    <property type="entry name" value="Regulatory_RecX"/>
</dbReference>